<sequence length="256" mass="28423">MKSHLLTQSCKEAARTAQILALESVGNNEVSFPFNNYLSMSMKLHDILECTLLSGRLFATIKPWGEGSTSMDQWLLRTSPAVQTEEIRKLKHLVFRALVTAIAHSDADKNGDLLDAILLLTTSTTLTDGWDHTPAHQGAILWLAQAQLFRKPVSRDEFIGRPLCDAFSDVVFSAVRPSQRWKCLQVLGGDIRVMRAAAYDYVERLTHNFSRMATKASMRIFSNVLQPADFAASYGHQLIQIGSIAASVDEIESGLQ</sequence>
<dbReference type="Proteomes" id="UP001305779">
    <property type="component" value="Unassembled WGS sequence"/>
</dbReference>
<dbReference type="EMBL" id="JAXOVC010000006">
    <property type="protein sequence ID" value="KAK4500697.1"/>
    <property type="molecule type" value="Genomic_DNA"/>
</dbReference>
<proteinExistence type="predicted"/>
<organism evidence="1 2">
    <name type="scientific">Zasmidium cellare</name>
    <name type="common">Wine cellar mold</name>
    <name type="synonym">Racodium cellare</name>
    <dbReference type="NCBI Taxonomy" id="395010"/>
    <lineage>
        <taxon>Eukaryota</taxon>
        <taxon>Fungi</taxon>
        <taxon>Dikarya</taxon>
        <taxon>Ascomycota</taxon>
        <taxon>Pezizomycotina</taxon>
        <taxon>Dothideomycetes</taxon>
        <taxon>Dothideomycetidae</taxon>
        <taxon>Mycosphaerellales</taxon>
        <taxon>Mycosphaerellaceae</taxon>
        <taxon>Zasmidium</taxon>
    </lineage>
</organism>
<protein>
    <submittedName>
        <fullName evidence="1">Uncharacterized protein</fullName>
    </submittedName>
</protein>
<evidence type="ECO:0000313" key="1">
    <source>
        <dbReference type="EMBL" id="KAK4500697.1"/>
    </source>
</evidence>
<evidence type="ECO:0000313" key="2">
    <source>
        <dbReference type="Proteomes" id="UP001305779"/>
    </source>
</evidence>
<comment type="caution">
    <text evidence="1">The sequence shown here is derived from an EMBL/GenBank/DDBJ whole genome shotgun (WGS) entry which is preliminary data.</text>
</comment>
<name>A0ABR0EGV3_ZASCE</name>
<keyword evidence="2" id="KW-1185">Reference proteome</keyword>
<accession>A0ABR0EGV3</accession>
<gene>
    <name evidence="1" type="ORF">PRZ48_008886</name>
</gene>
<reference evidence="1 2" key="1">
    <citation type="journal article" date="2023" name="G3 (Bethesda)">
        <title>A chromosome-level genome assembly of Zasmidium syzygii isolated from banana leaves.</title>
        <authorList>
            <person name="van Westerhoven A.C."/>
            <person name="Mehrabi R."/>
            <person name="Talebi R."/>
            <person name="Steentjes M.B.F."/>
            <person name="Corcolon B."/>
            <person name="Chong P.A."/>
            <person name="Kema G.H.J."/>
            <person name="Seidl M.F."/>
        </authorList>
    </citation>
    <scope>NUCLEOTIDE SEQUENCE [LARGE SCALE GENOMIC DNA]</scope>
    <source>
        <strain evidence="1 2">P124</strain>
    </source>
</reference>